<dbReference type="PANTHER" id="PTHR10605">
    <property type="entry name" value="HEPARAN SULFATE SULFOTRANSFERASE"/>
    <property type="match status" value="1"/>
</dbReference>
<dbReference type="Pfam" id="PF00685">
    <property type="entry name" value="Sulfotransfer_1"/>
    <property type="match status" value="1"/>
</dbReference>
<keyword evidence="2" id="KW-0325">Glycoprotein</keyword>
<reference evidence="5" key="1">
    <citation type="submission" date="2025-08" db="UniProtKB">
        <authorList>
            <consortium name="RefSeq"/>
        </authorList>
    </citation>
    <scope>IDENTIFICATION</scope>
    <source>
        <tissue evidence="5">Testes</tissue>
    </source>
</reference>
<dbReference type="Proteomes" id="UP000694865">
    <property type="component" value="Unplaced"/>
</dbReference>
<gene>
    <name evidence="5" type="primary">LOC100376171</name>
</gene>
<dbReference type="InterPro" id="IPR027417">
    <property type="entry name" value="P-loop_NTPase"/>
</dbReference>
<dbReference type="GeneID" id="100376171"/>
<name>A0ABM0GSQ7_SACKO</name>
<evidence type="ECO:0000256" key="1">
    <source>
        <dbReference type="ARBA" id="ARBA00022679"/>
    </source>
</evidence>
<dbReference type="InterPro" id="IPR037359">
    <property type="entry name" value="NST/OST"/>
</dbReference>
<evidence type="ECO:0000259" key="3">
    <source>
        <dbReference type="Pfam" id="PF00685"/>
    </source>
</evidence>
<dbReference type="Gene3D" id="3.40.50.300">
    <property type="entry name" value="P-loop containing nucleotide triphosphate hydrolases"/>
    <property type="match status" value="1"/>
</dbReference>
<keyword evidence="1" id="KW-0808">Transferase</keyword>
<proteinExistence type="predicted"/>
<protein>
    <submittedName>
        <fullName evidence="5">Heparan sulfate glucosamine 3-O-sulfotransferase 2-like</fullName>
    </submittedName>
</protein>
<dbReference type="SUPFAM" id="SSF52540">
    <property type="entry name" value="P-loop containing nucleoside triphosphate hydrolases"/>
    <property type="match status" value="1"/>
</dbReference>
<organism evidence="4 5">
    <name type="scientific">Saccoglossus kowalevskii</name>
    <name type="common">Acorn worm</name>
    <dbReference type="NCBI Taxonomy" id="10224"/>
    <lineage>
        <taxon>Eukaryota</taxon>
        <taxon>Metazoa</taxon>
        <taxon>Hemichordata</taxon>
        <taxon>Enteropneusta</taxon>
        <taxon>Harrimaniidae</taxon>
        <taxon>Saccoglossus</taxon>
    </lineage>
</organism>
<dbReference type="PANTHER" id="PTHR10605:SF72">
    <property type="entry name" value="HEPARAN SULFATE 3-O SULFOTRANSFERASE-B, ISOFORM A"/>
    <property type="match status" value="1"/>
</dbReference>
<dbReference type="RefSeq" id="XP_002736540.1">
    <property type="nucleotide sequence ID" value="XM_002736494.2"/>
</dbReference>
<evidence type="ECO:0000313" key="5">
    <source>
        <dbReference type="RefSeq" id="XP_002736540.1"/>
    </source>
</evidence>
<evidence type="ECO:0000256" key="2">
    <source>
        <dbReference type="ARBA" id="ARBA00023180"/>
    </source>
</evidence>
<keyword evidence="4" id="KW-1185">Reference proteome</keyword>
<dbReference type="InterPro" id="IPR000863">
    <property type="entry name" value="Sulfotransferase_dom"/>
</dbReference>
<sequence>MNCAQKRRIMTMRHGYMIAFLSVLTVSYALWKYELDRPKLVHKPQDKVRTYTHNEIAKNRTMYIQAKFGNSCYKTQVYDTWWQTFTLPPGLKRSNQSDCQKRLPNVIIIGVKKCASDALRDFLIVHPSIVYSHAPKTYNGIKVTGSGEAHFLDRHYDHGIDFYRNLFPYSKPGDTLLEKTPQYLNFPDDVPKRIYEDVGPHTKIIAIVCDPVTRAISDYVFEKKHRFYKYLVPNMIYTIRSNFSDSVTENSRQGNIDAGNDLINVGIYAYHLVRWTEYFPLSQIHLVDGGVFRNDPLSELRRLETFLGLPVFFRNEHFFRNPDTNMFCVAFPEHRCLSKEKKGQHHPDVDVKTIDRLREFYRPYDRQLVEMFDRIFSWMDTDILLPRGRH</sequence>
<accession>A0ABM0GSQ7</accession>
<feature type="domain" description="Sulfotransferase" evidence="3">
    <location>
        <begin position="104"/>
        <end position="362"/>
    </location>
</feature>
<evidence type="ECO:0000313" key="4">
    <source>
        <dbReference type="Proteomes" id="UP000694865"/>
    </source>
</evidence>